<evidence type="ECO:0000313" key="2">
    <source>
        <dbReference type="Proteomes" id="UP000662857"/>
    </source>
</evidence>
<name>A0A895YLF0_9ACTN</name>
<dbReference type="KEGG" id="nhy:JQS43_08525"/>
<dbReference type="EMBL" id="CP070499">
    <property type="protein sequence ID" value="QSB16319.1"/>
    <property type="molecule type" value="Genomic_DNA"/>
</dbReference>
<protein>
    <submittedName>
        <fullName evidence="1">Uncharacterized protein</fullName>
    </submittedName>
</protein>
<proteinExistence type="predicted"/>
<keyword evidence="2" id="KW-1185">Reference proteome</keyword>
<organism evidence="1 2">
    <name type="scientific">Natronosporangium hydrolyticum</name>
    <dbReference type="NCBI Taxonomy" id="2811111"/>
    <lineage>
        <taxon>Bacteria</taxon>
        <taxon>Bacillati</taxon>
        <taxon>Actinomycetota</taxon>
        <taxon>Actinomycetes</taxon>
        <taxon>Micromonosporales</taxon>
        <taxon>Micromonosporaceae</taxon>
        <taxon>Natronosporangium</taxon>
    </lineage>
</organism>
<accession>A0A895YLF0</accession>
<sequence>MVDRWQTPDGVGRYPRPVYNSIAWLGEVDGQVLAVVVFAPEDDHTNRWVLEVTGQPGDLAVTEWRDFRTRVTNMIEDTEVLPIRSPGFGPRYLTSARINRLTVDGVEVAVTDGLSEPVEVGRCGMVELMAEVDDDHLIYGDLGIGVEAPVYPLFYARVTPPSGISDVARLQDVDTCAGAAATEWLGSLRELFAPDMPAVMSWRDLVEINAGEFHGMVEEIPVDGSGQDQRAIVIMWRPESGPPVLSTAERDWLRPESLTFAFHTDEGPLAVLMYPSGVNVTPEREFRDVEVSAEATLLAAEPHVIVVALPDHEIEISYTRDGEREQVAVEAP</sequence>
<reference evidence="1" key="1">
    <citation type="submission" date="2021-02" db="EMBL/GenBank/DDBJ databases">
        <title>Natrosporangium hydrolyticum gen. nov., sp. nov, a haloalkaliphilic actinobacterium from a soda solonchak soil.</title>
        <authorList>
            <person name="Sorokin D.Y."/>
            <person name="Khijniak T.V."/>
            <person name="Zakharycheva A.P."/>
            <person name="Boueva O.V."/>
            <person name="Ariskina E.V."/>
            <person name="Hahnke R.L."/>
            <person name="Bunk B."/>
            <person name="Sproer C."/>
            <person name="Schumann P."/>
            <person name="Evtushenko L.I."/>
            <person name="Kublanov I.V."/>
        </authorList>
    </citation>
    <scope>NUCLEOTIDE SEQUENCE</scope>
    <source>
        <strain evidence="1">DSM 106523</strain>
    </source>
</reference>
<gene>
    <name evidence="1" type="ORF">JQS43_08525</name>
</gene>
<dbReference type="RefSeq" id="WP_239678526.1">
    <property type="nucleotide sequence ID" value="NZ_CP070499.1"/>
</dbReference>
<dbReference type="AlphaFoldDB" id="A0A895YLF0"/>
<evidence type="ECO:0000313" key="1">
    <source>
        <dbReference type="EMBL" id="QSB16319.1"/>
    </source>
</evidence>
<dbReference type="Proteomes" id="UP000662857">
    <property type="component" value="Chromosome"/>
</dbReference>